<gene>
    <name evidence="1" type="ORF">DSO57_1037283</name>
</gene>
<dbReference type="EMBL" id="QTSX02006782">
    <property type="protein sequence ID" value="KAJ9052127.1"/>
    <property type="molecule type" value="Genomic_DNA"/>
</dbReference>
<keyword evidence="2" id="KW-1185">Reference proteome</keyword>
<reference evidence="1" key="1">
    <citation type="submission" date="2022-04" db="EMBL/GenBank/DDBJ databases">
        <title>Genome of the entomopathogenic fungus Entomophthora muscae.</title>
        <authorList>
            <person name="Elya C."/>
            <person name="Lovett B.R."/>
            <person name="Lee E."/>
            <person name="Macias A.M."/>
            <person name="Hajek A.E."/>
            <person name="De Bivort B.L."/>
            <person name="Kasson M.T."/>
            <person name="De Fine Licht H.H."/>
            <person name="Stajich J.E."/>
        </authorList>
    </citation>
    <scope>NUCLEOTIDE SEQUENCE</scope>
    <source>
        <strain evidence="1">Berkeley</strain>
    </source>
</reference>
<organism evidence="1 2">
    <name type="scientific">Entomophthora muscae</name>
    <dbReference type="NCBI Taxonomy" id="34485"/>
    <lineage>
        <taxon>Eukaryota</taxon>
        <taxon>Fungi</taxon>
        <taxon>Fungi incertae sedis</taxon>
        <taxon>Zoopagomycota</taxon>
        <taxon>Entomophthoromycotina</taxon>
        <taxon>Entomophthoromycetes</taxon>
        <taxon>Entomophthorales</taxon>
        <taxon>Entomophthoraceae</taxon>
        <taxon>Entomophthora</taxon>
    </lineage>
</organism>
<comment type="caution">
    <text evidence="1">The sequence shown here is derived from an EMBL/GenBank/DDBJ whole genome shotgun (WGS) entry which is preliminary data.</text>
</comment>
<name>A0ACC2RPZ2_9FUNG</name>
<accession>A0ACC2RPZ2</accession>
<evidence type="ECO:0000313" key="1">
    <source>
        <dbReference type="EMBL" id="KAJ9052127.1"/>
    </source>
</evidence>
<proteinExistence type="predicted"/>
<protein>
    <submittedName>
        <fullName evidence="1">Uncharacterized protein</fullName>
    </submittedName>
</protein>
<dbReference type="Proteomes" id="UP001165960">
    <property type="component" value="Unassembled WGS sequence"/>
</dbReference>
<evidence type="ECO:0000313" key="2">
    <source>
        <dbReference type="Proteomes" id="UP001165960"/>
    </source>
</evidence>
<sequence length="74" mass="8458">MVELIENKNEEKEFDGLKLRALNKSKNLKLFEDFSPNFSKESQHAALVKISNAKHFAVIGFDKTFVIATTHDFS</sequence>